<comment type="caution">
    <text evidence="1">The sequence shown here is derived from an EMBL/GenBank/DDBJ whole genome shotgun (WGS) entry which is preliminary data.</text>
</comment>
<organism evidence="1 2">
    <name type="scientific">Lasallia pustulata</name>
    <dbReference type="NCBI Taxonomy" id="136370"/>
    <lineage>
        <taxon>Eukaryota</taxon>
        <taxon>Fungi</taxon>
        <taxon>Dikarya</taxon>
        <taxon>Ascomycota</taxon>
        <taxon>Pezizomycotina</taxon>
        <taxon>Lecanoromycetes</taxon>
        <taxon>OSLEUM clade</taxon>
        <taxon>Umbilicariomycetidae</taxon>
        <taxon>Umbilicariales</taxon>
        <taxon>Umbilicariaceae</taxon>
        <taxon>Lasallia</taxon>
    </lineage>
</organism>
<reference evidence="1 2" key="1">
    <citation type="submission" date="2019-09" db="EMBL/GenBank/DDBJ databases">
        <title>The hologenome of the rock-dwelling lichen Lasallia pustulata.</title>
        <authorList>
            <person name="Greshake Tzovaras B."/>
            <person name="Segers F."/>
            <person name="Bicker A."/>
            <person name="Dal Grande F."/>
            <person name="Otte J."/>
            <person name="Hankeln T."/>
            <person name="Schmitt I."/>
            <person name="Ebersberger I."/>
        </authorList>
    </citation>
    <scope>NUCLEOTIDE SEQUENCE [LARGE SCALE GENOMIC DNA]</scope>
    <source>
        <strain evidence="1">A1-1</strain>
    </source>
</reference>
<gene>
    <name evidence="1" type="ORF">FRX48_02846</name>
</gene>
<evidence type="ECO:0000313" key="1">
    <source>
        <dbReference type="EMBL" id="KAA6413102.1"/>
    </source>
</evidence>
<proteinExistence type="predicted"/>
<dbReference type="AlphaFoldDB" id="A0A5M8PU74"/>
<sequence length="127" mass="14596">MYLHFKDFKTRGDVRHGFENLLDTTLKDVCFRDEDLLLSSVFRYTILGPASNLRKDLEAYRAEPNSTSDPGSPYWKAIWLALANTDVPTYTLSHFNFWINQQIIPKLENTILASEELQSRDAVNSPA</sequence>
<name>A0A5M8PU74_9LECA</name>
<dbReference type="EMBL" id="VXIT01000004">
    <property type="protein sequence ID" value="KAA6413102.1"/>
    <property type="molecule type" value="Genomic_DNA"/>
</dbReference>
<evidence type="ECO:0000313" key="2">
    <source>
        <dbReference type="Proteomes" id="UP000324767"/>
    </source>
</evidence>
<protein>
    <submittedName>
        <fullName evidence="1">Uncharacterized protein</fullName>
    </submittedName>
</protein>
<accession>A0A5M8PU74</accession>
<dbReference type="Proteomes" id="UP000324767">
    <property type="component" value="Unassembled WGS sequence"/>
</dbReference>